<evidence type="ECO:0000259" key="5">
    <source>
        <dbReference type="PROSITE" id="PS50931"/>
    </source>
</evidence>
<dbReference type="GO" id="GO:0003677">
    <property type="term" value="F:DNA binding"/>
    <property type="evidence" value="ECO:0007669"/>
    <property type="project" value="UniProtKB-KW"/>
</dbReference>
<dbReference type="CDD" id="cd08459">
    <property type="entry name" value="PBP2_DntR_NahR_LinR_like"/>
    <property type="match status" value="1"/>
</dbReference>
<protein>
    <submittedName>
        <fullName evidence="6">HTH-type transcriptional activator NagR</fullName>
    </submittedName>
</protein>
<keyword evidence="2" id="KW-0805">Transcription regulation</keyword>
<gene>
    <name evidence="6" type="primary">nagR</name>
    <name evidence="6" type="ORF">CCOS865_02848</name>
</gene>
<dbReference type="RefSeq" id="WP_119141932.1">
    <property type="nucleotide sequence ID" value="NZ_CBCSFL010000007.1"/>
</dbReference>
<dbReference type="Pfam" id="PF00126">
    <property type="entry name" value="HTH_1"/>
    <property type="match status" value="1"/>
</dbReference>
<organism evidence="6 7">
    <name type="scientific">Pseudomonas reidholzensis</name>
    <dbReference type="NCBI Taxonomy" id="1785162"/>
    <lineage>
        <taxon>Bacteria</taxon>
        <taxon>Pseudomonadati</taxon>
        <taxon>Pseudomonadota</taxon>
        <taxon>Gammaproteobacteria</taxon>
        <taxon>Pseudomonadales</taxon>
        <taxon>Pseudomonadaceae</taxon>
        <taxon>Pseudomonas</taxon>
    </lineage>
</organism>
<dbReference type="InterPro" id="IPR036388">
    <property type="entry name" value="WH-like_DNA-bd_sf"/>
</dbReference>
<dbReference type="SUPFAM" id="SSF53850">
    <property type="entry name" value="Periplasmic binding protein-like II"/>
    <property type="match status" value="1"/>
</dbReference>
<dbReference type="AlphaFoldDB" id="A0A383RVY5"/>
<dbReference type="InterPro" id="IPR050389">
    <property type="entry name" value="LysR-type_TF"/>
</dbReference>
<dbReference type="Gene3D" id="3.40.190.10">
    <property type="entry name" value="Periplasmic binding protein-like II"/>
    <property type="match status" value="2"/>
</dbReference>
<keyword evidence="7" id="KW-1185">Reference proteome</keyword>
<dbReference type="InterPro" id="IPR005119">
    <property type="entry name" value="LysR_subst-bd"/>
</dbReference>
<keyword evidence="3" id="KW-0238">DNA-binding</keyword>
<dbReference type="OrthoDB" id="8839911at2"/>
<evidence type="ECO:0000256" key="1">
    <source>
        <dbReference type="ARBA" id="ARBA00009437"/>
    </source>
</evidence>
<proteinExistence type="inferred from homology"/>
<dbReference type="Proteomes" id="UP000263595">
    <property type="component" value="Unassembled WGS sequence"/>
</dbReference>
<evidence type="ECO:0000256" key="4">
    <source>
        <dbReference type="ARBA" id="ARBA00023163"/>
    </source>
</evidence>
<comment type="similarity">
    <text evidence="1">Belongs to the LysR transcriptional regulatory family.</text>
</comment>
<accession>A0A383RVY5</accession>
<evidence type="ECO:0000313" key="6">
    <source>
        <dbReference type="EMBL" id="SYX90581.1"/>
    </source>
</evidence>
<dbReference type="PANTHER" id="PTHR30118">
    <property type="entry name" value="HTH-TYPE TRANSCRIPTIONAL REGULATOR LEUO-RELATED"/>
    <property type="match status" value="1"/>
</dbReference>
<name>A0A383RVY5_9PSED</name>
<dbReference type="Pfam" id="PF03466">
    <property type="entry name" value="LysR_substrate"/>
    <property type="match status" value="1"/>
</dbReference>
<feature type="domain" description="HTH lysR-type" evidence="5">
    <location>
        <begin position="12"/>
        <end position="69"/>
    </location>
</feature>
<dbReference type="EMBL" id="UNOZ01000019">
    <property type="protein sequence ID" value="SYX90581.1"/>
    <property type="molecule type" value="Genomic_DNA"/>
</dbReference>
<evidence type="ECO:0000313" key="7">
    <source>
        <dbReference type="Proteomes" id="UP000263595"/>
    </source>
</evidence>
<dbReference type="PANTHER" id="PTHR30118:SF15">
    <property type="entry name" value="TRANSCRIPTIONAL REGULATORY PROTEIN"/>
    <property type="match status" value="1"/>
</dbReference>
<dbReference type="InterPro" id="IPR036390">
    <property type="entry name" value="WH_DNA-bd_sf"/>
</dbReference>
<dbReference type="SUPFAM" id="SSF46785">
    <property type="entry name" value="Winged helix' DNA-binding domain"/>
    <property type="match status" value="1"/>
</dbReference>
<dbReference type="Gene3D" id="1.10.10.10">
    <property type="entry name" value="Winged helix-like DNA-binding domain superfamily/Winged helix DNA-binding domain"/>
    <property type="match status" value="1"/>
</dbReference>
<dbReference type="PROSITE" id="PS50931">
    <property type="entry name" value="HTH_LYSR"/>
    <property type="match status" value="1"/>
</dbReference>
<dbReference type="GO" id="GO:0003700">
    <property type="term" value="F:DNA-binding transcription factor activity"/>
    <property type="evidence" value="ECO:0007669"/>
    <property type="project" value="InterPro"/>
</dbReference>
<sequence length="306" mass="33954">MQTANAELVETLTLRELRAFCLICELRNLSQVALVMGISQSSVSQLVQRWREIVGDPLFVRARYGVTPTEAAANLHVKIQPLVHEIKLAIAEPTGFIPAKSDRVFSIHMSDIGQLVFLTELNAFLNRVAPQVRLRVENLPWNVVEEALASGALDAAIGSLPMIKGRVHARTLRREHYVTVMRKKHHLAKAPLDLTAYGAAEHLVIDSTSSGHGLVEEVLRASGIKRRIGLTVPHYLAVESVLAKSNYILTVPHVAVSAFSSPAAFHITPTPLDLPTFDIRVHWHERSHEDHGVQWLQTSIVELFAQ</sequence>
<keyword evidence="4" id="KW-0804">Transcription</keyword>
<reference evidence="7" key="1">
    <citation type="submission" date="2018-08" db="EMBL/GenBank/DDBJ databases">
        <authorList>
            <person name="Blom J."/>
        </authorList>
    </citation>
    <scope>NUCLEOTIDE SEQUENCE [LARGE SCALE GENOMIC DNA]</scope>
    <source>
        <strain evidence="7">CCOS 865</strain>
    </source>
</reference>
<evidence type="ECO:0000256" key="3">
    <source>
        <dbReference type="ARBA" id="ARBA00023125"/>
    </source>
</evidence>
<evidence type="ECO:0000256" key="2">
    <source>
        <dbReference type="ARBA" id="ARBA00023015"/>
    </source>
</evidence>
<dbReference type="InterPro" id="IPR000847">
    <property type="entry name" value="LysR_HTH_N"/>
</dbReference>